<dbReference type="InterPro" id="IPR046357">
    <property type="entry name" value="PPIase_dom_sf"/>
</dbReference>
<evidence type="ECO:0000256" key="9">
    <source>
        <dbReference type="ARBA" id="ARBA00040743"/>
    </source>
</evidence>
<evidence type="ECO:0000256" key="1">
    <source>
        <dbReference type="ARBA" id="ARBA00004382"/>
    </source>
</evidence>
<dbReference type="EMBL" id="LR215729">
    <property type="protein sequence ID" value="VEV99214.1"/>
    <property type="molecule type" value="Genomic_DNA"/>
</dbReference>
<protein>
    <recommendedName>
        <fullName evidence="9">Periplasmic chaperone PpiD</fullName>
    </recommendedName>
    <alternativeName>
        <fullName evidence="10">Periplasmic folding chaperone</fullName>
    </alternativeName>
</protein>
<reference evidence="13" key="1">
    <citation type="submission" date="2019-02" db="EMBL/GenBank/DDBJ databases">
        <authorList>
            <consortium name="Genoscope - CEA"/>
            <person name="William W."/>
        </authorList>
    </citation>
    <scope>NUCLEOTIDE SEQUENCE [LARGE SCALE GENOMIC DNA]</scope>
    <source>
        <strain evidence="13">YSy11</strain>
    </source>
</reference>
<dbReference type="Gene3D" id="3.10.50.40">
    <property type="match status" value="1"/>
</dbReference>
<evidence type="ECO:0000256" key="8">
    <source>
        <dbReference type="ARBA" id="ARBA00038408"/>
    </source>
</evidence>
<evidence type="ECO:0000313" key="13">
    <source>
        <dbReference type="EMBL" id="VEV99214.1"/>
    </source>
</evidence>
<dbReference type="AlphaFoldDB" id="A0A1I7E851"/>
<dbReference type="PANTHER" id="PTHR47529:SF1">
    <property type="entry name" value="PERIPLASMIC CHAPERONE PPID"/>
    <property type="match status" value="1"/>
</dbReference>
<evidence type="ECO:0000256" key="11">
    <source>
        <dbReference type="PROSITE-ProRule" id="PRU00278"/>
    </source>
</evidence>
<feature type="transmembrane region" description="Helical" evidence="12">
    <location>
        <begin position="12"/>
        <end position="34"/>
    </location>
</feature>
<dbReference type="RefSeq" id="WP_069898586.1">
    <property type="nucleotide sequence ID" value="NZ_FPBC01000024.1"/>
</dbReference>
<dbReference type="Gene3D" id="1.10.4030.10">
    <property type="entry name" value="Porin chaperone SurA, peptide-binding domain"/>
    <property type="match status" value="1"/>
</dbReference>
<comment type="similarity">
    <text evidence="8">Belongs to the PpiD chaperone family.</text>
</comment>
<dbReference type="InterPro" id="IPR000297">
    <property type="entry name" value="PPIase_PpiC"/>
</dbReference>
<evidence type="ECO:0000256" key="4">
    <source>
        <dbReference type="ARBA" id="ARBA00022692"/>
    </source>
</evidence>
<dbReference type="InterPro" id="IPR027304">
    <property type="entry name" value="Trigger_fact/SurA_dom_sf"/>
</dbReference>
<evidence type="ECO:0000256" key="5">
    <source>
        <dbReference type="ARBA" id="ARBA00022989"/>
    </source>
</evidence>
<dbReference type="GO" id="GO:0005975">
    <property type="term" value="P:carbohydrate metabolic process"/>
    <property type="evidence" value="ECO:0007669"/>
    <property type="project" value="InterPro"/>
</dbReference>
<dbReference type="PROSITE" id="PS01096">
    <property type="entry name" value="PPIC_PPIASE_1"/>
    <property type="match status" value="1"/>
</dbReference>
<dbReference type="PROSITE" id="PS60002">
    <property type="entry name" value="PHOSPHOKETOLASE_1"/>
    <property type="match status" value="1"/>
</dbReference>
<proteinExistence type="inferred from homology"/>
<sequence>MLQNIRDNSQGWIAKTIIGVIVALLALTGIDAIFTGTSNAQNAADVNGDKISSNELSQAVEMQRRQLLQQLGKNFDASMLDEKLLREAALKGLIERTLLLQSAQDANFSFSDAALDQVILQTPEFAVDGKFDANRFDQVIRQLGFNRMQFRQMLKQEMLIGQMRAGLAASSFVTDAEVTEFARIERQTRDFATMTIKADDAAVTLSDDDVKAYYEAQKSQFMSPEQVVLSYVELSKDSFFDQVKLDDKDLQDAYQAEIANLAEQRNAAHILVEVNDDTSDAEAKAKIEAVQKRLQAGEDFAALAKEVSQDPGSANEGGELGYAGTGVYDPAFEKSLYALKEGEVSAPVRSEFGWHLIKLLGVQSPTIPSFDSLKDKLVHDLKSQQVERRFVEVSKQLEDSAFEASDLAQPAEELGLKVQTTEAFGREGGAEGITANRQVLQAAFSPEILEDGRNSSVIELDPNTVVVVHLKEHKKSQQLTLEQVADSIRVQLAHVRATDAAKAQGDELIAAMTEGKTPVEQAGEGGWKVVEAATRNQEGVEPVVVQSVFRMPKPADSNKPNYAGVSLDNGDYVVIRLNGVASPSEPLTAEEKAAYARFLGSRAGQEDFAAFRKQLEAKADIERF</sequence>
<dbReference type="STRING" id="437900.GCA_001940335_00605"/>
<evidence type="ECO:0000256" key="6">
    <source>
        <dbReference type="ARBA" id="ARBA00023136"/>
    </source>
</evidence>
<keyword evidence="3" id="KW-0997">Cell inner membrane</keyword>
<keyword evidence="2" id="KW-1003">Cell membrane</keyword>
<comment type="subcellular location">
    <subcellularLocation>
        <location evidence="1">Cell inner membrane</location>
        <topology evidence="1">Single-pass type II membrane protein</topology>
        <orientation evidence="1">Periplasmic side</orientation>
    </subcellularLocation>
</comment>
<keyword evidence="5 12" id="KW-1133">Transmembrane helix</keyword>
<dbReference type="InterPro" id="IPR023058">
    <property type="entry name" value="PPIase_PpiC_CS"/>
</dbReference>
<name>A0A1I7E851_9PSED</name>
<dbReference type="InterPro" id="IPR019790">
    <property type="entry name" value="Xul5P/Fru6P_PKetolase_CS"/>
</dbReference>
<dbReference type="PROSITE" id="PS50198">
    <property type="entry name" value="PPIC_PPIASE_2"/>
    <property type="match status" value="1"/>
</dbReference>
<evidence type="ECO:0000256" key="12">
    <source>
        <dbReference type="SAM" id="Phobius"/>
    </source>
</evidence>
<dbReference type="GO" id="GO:0016832">
    <property type="term" value="F:aldehyde-lyase activity"/>
    <property type="evidence" value="ECO:0007669"/>
    <property type="project" value="InterPro"/>
</dbReference>
<gene>
    <name evidence="13" type="ORF">PMYSY11_4171</name>
</gene>
<dbReference type="InterPro" id="IPR052029">
    <property type="entry name" value="PpiD_chaperone"/>
</dbReference>
<accession>A0A1I7E851</accession>
<dbReference type="GO" id="GO:0003755">
    <property type="term" value="F:peptidyl-prolyl cis-trans isomerase activity"/>
    <property type="evidence" value="ECO:0007669"/>
    <property type="project" value="UniProtKB-KW"/>
</dbReference>
<keyword evidence="7" id="KW-0143">Chaperone</keyword>
<dbReference type="SUPFAM" id="SSF109998">
    <property type="entry name" value="Triger factor/SurA peptide-binding domain-like"/>
    <property type="match status" value="1"/>
</dbReference>
<evidence type="ECO:0000256" key="3">
    <source>
        <dbReference type="ARBA" id="ARBA00022519"/>
    </source>
</evidence>
<keyword evidence="4 12" id="KW-0812">Transmembrane</keyword>
<dbReference type="PANTHER" id="PTHR47529">
    <property type="entry name" value="PEPTIDYL-PROLYL CIS-TRANS ISOMERASE D"/>
    <property type="match status" value="1"/>
</dbReference>
<dbReference type="GO" id="GO:0005886">
    <property type="term" value="C:plasma membrane"/>
    <property type="evidence" value="ECO:0007669"/>
    <property type="project" value="UniProtKB-SubCell"/>
</dbReference>
<evidence type="ECO:0000256" key="2">
    <source>
        <dbReference type="ARBA" id="ARBA00022475"/>
    </source>
</evidence>
<organism evidence="13">
    <name type="scientific">Pseudomonas marincola</name>
    <dbReference type="NCBI Taxonomy" id="437900"/>
    <lineage>
        <taxon>Bacteria</taxon>
        <taxon>Pseudomonadati</taxon>
        <taxon>Pseudomonadota</taxon>
        <taxon>Gammaproteobacteria</taxon>
        <taxon>Pseudomonadales</taxon>
        <taxon>Pseudomonadaceae</taxon>
        <taxon>Pseudomonas</taxon>
    </lineage>
</organism>
<dbReference type="SUPFAM" id="SSF54534">
    <property type="entry name" value="FKBP-like"/>
    <property type="match status" value="1"/>
</dbReference>
<dbReference type="Pfam" id="PF13624">
    <property type="entry name" value="SurA_N_3"/>
    <property type="match status" value="1"/>
</dbReference>
<evidence type="ECO:0000256" key="7">
    <source>
        <dbReference type="ARBA" id="ARBA00023186"/>
    </source>
</evidence>
<keyword evidence="11 13" id="KW-0413">Isomerase</keyword>
<evidence type="ECO:0000256" key="10">
    <source>
        <dbReference type="ARBA" id="ARBA00042775"/>
    </source>
</evidence>
<keyword evidence="6 12" id="KW-0472">Membrane</keyword>
<dbReference type="Pfam" id="PF00639">
    <property type="entry name" value="Rotamase"/>
    <property type="match status" value="1"/>
</dbReference>
<keyword evidence="11" id="KW-0697">Rotamase</keyword>